<evidence type="ECO:0000256" key="6">
    <source>
        <dbReference type="ARBA" id="ARBA00023136"/>
    </source>
</evidence>
<dbReference type="Pfam" id="PF02417">
    <property type="entry name" value="Chromate_transp"/>
    <property type="match status" value="2"/>
</dbReference>
<comment type="similarity">
    <text evidence="2">Belongs to the chromate ion transporter (CHR) (TC 2.A.51) family.</text>
</comment>
<evidence type="ECO:0000313" key="8">
    <source>
        <dbReference type="EMBL" id="MDQ0462671.1"/>
    </source>
</evidence>
<evidence type="ECO:0000256" key="3">
    <source>
        <dbReference type="ARBA" id="ARBA00022475"/>
    </source>
</evidence>
<keyword evidence="4 7" id="KW-0812">Transmembrane</keyword>
<keyword evidence="9" id="KW-1185">Reference proteome</keyword>
<protein>
    <submittedName>
        <fullName evidence="8">Chromate transporter</fullName>
    </submittedName>
</protein>
<feature type="transmembrane region" description="Helical" evidence="7">
    <location>
        <begin position="196"/>
        <end position="215"/>
    </location>
</feature>
<keyword evidence="6 7" id="KW-0472">Membrane</keyword>
<evidence type="ECO:0000256" key="7">
    <source>
        <dbReference type="SAM" id="Phobius"/>
    </source>
</evidence>
<dbReference type="PIRSF" id="PIRSF004810">
    <property type="entry name" value="ChrA"/>
    <property type="match status" value="1"/>
</dbReference>
<feature type="transmembrane region" description="Helical" evidence="7">
    <location>
        <begin position="291"/>
        <end position="313"/>
    </location>
</feature>
<evidence type="ECO:0000256" key="2">
    <source>
        <dbReference type="ARBA" id="ARBA00005262"/>
    </source>
</evidence>
<feature type="transmembrane region" description="Helical" evidence="7">
    <location>
        <begin position="81"/>
        <end position="100"/>
    </location>
</feature>
<dbReference type="Proteomes" id="UP001228905">
    <property type="component" value="Unassembled WGS sequence"/>
</dbReference>
<feature type="transmembrane region" description="Helical" evidence="7">
    <location>
        <begin position="12"/>
        <end position="32"/>
    </location>
</feature>
<feature type="transmembrane region" description="Helical" evidence="7">
    <location>
        <begin position="221"/>
        <end position="245"/>
    </location>
</feature>
<feature type="transmembrane region" description="Helical" evidence="7">
    <location>
        <begin position="351"/>
        <end position="369"/>
    </location>
</feature>
<dbReference type="PANTHER" id="PTHR33567">
    <property type="entry name" value="CHROMATE ION TRANSPORTER (EUROFUNG)"/>
    <property type="match status" value="1"/>
</dbReference>
<comment type="subcellular location">
    <subcellularLocation>
        <location evidence="1">Cell membrane</location>
        <topology evidence="1">Multi-pass membrane protein</topology>
    </subcellularLocation>
</comment>
<dbReference type="InterPro" id="IPR003370">
    <property type="entry name" value="Chromate_transpt"/>
</dbReference>
<proteinExistence type="inferred from homology"/>
<gene>
    <name evidence="8" type="ORF">QO010_000419</name>
</gene>
<comment type="caution">
    <text evidence="8">The sequence shown here is derived from an EMBL/GenBank/DDBJ whole genome shotgun (WGS) entry which is preliminary data.</text>
</comment>
<dbReference type="RefSeq" id="WP_307345315.1">
    <property type="nucleotide sequence ID" value="NZ_JAUSVS010000001.1"/>
</dbReference>
<dbReference type="PANTHER" id="PTHR33567:SF3">
    <property type="entry name" value="CHROMATE ION TRANSPORTER (EUROFUNG)"/>
    <property type="match status" value="1"/>
</dbReference>
<organism evidence="8 9">
    <name type="scientific">Caulobacter ginsengisoli</name>
    <dbReference type="NCBI Taxonomy" id="400775"/>
    <lineage>
        <taxon>Bacteria</taxon>
        <taxon>Pseudomonadati</taxon>
        <taxon>Pseudomonadota</taxon>
        <taxon>Alphaproteobacteria</taxon>
        <taxon>Caulobacterales</taxon>
        <taxon>Caulobacteraceae</taxon>
        <taxon>Caulobacter</taxon>
    </lineage>
</organism>
<feature type="transmembrane region" description="Helical" evidence="7">
    <location>
        <begin position="266"/>
        <end position="285"/>
    </location>
</feature>
<dbReference type="InterPro" id="IPR014047">
    <property type="entry name" value="Chr_Tranpt_l_chain"/>
</dbReference>
<feature type="transmembrane region" description="Helical" evidence="7">
    <location>
        <begin position="112"/>
        <end position="132"/>
    </location>
</feature>
<sequence>MSERRSAFEVFKVALTLGLTAFGGPIAHLGYYERTYVQRRQWVNAEDYAAILALTQILPGPASSQTGFLIGWKVGGWPGGLAAWLGFTLPSALLMLAFALVQPWLGAAWAQVLLHGLQLAAVAAVGQAVWSMGKRLWVDTPTTAIGLAAAAVLLVFTAPWLQLAVILAGGAAGLLLRLGGEAAPPLELGIGRRTGAVALAVFAVLMAGSLAALALSPNSGAAFAGIFYRAGALVFGGGHVVLPLLREALVPAGWLGDEPFLAGYGAAQALPGPLFTFAAYLGAVAQPDAPVLWAAIALLAIFLPGLLLAMAGAPLMAWMSRHPSAGAALAGINAAVVGLLAAALYNPIWTSAVKSGADVAIAAVAVFLLQRWRAPPIAAIGVCVVGAVLAGIFR</sequence>
<evidence type="ECO:0000256" key="1">
    <source>
        <dbReference type="ARBA" id="ARBA00004651"/>
    </source>
</evidence>
<name>A0ABU0IKY2_9CAUL</name>
<feature type="transmembrane region" description="Helical" evidence="7">
    <location>
        <begin position="376"/>
        <end position="393"/>
    </location>
</feature>
<dbReference type="EMBL" id="JAUSVS010000001">
    <property type="protein sequence ID" value="MDQ0462671.1"/>
    <property type="molecule type" value="Genomic_DNA"/>
</dbReference>
<evidence type="ECO:0000256" key="5">
    <source>
        <dbReference type="ARBA" id="ARBA00022989"/>
    </source>
</evidence>
<keyword evidence="3" id="KW-1003">Cell membrane</keyword>
<keyword evidence="5 7" id="KW-1133">Transmembrane helix</keyword>
<evidence type="ECO:0000256" key="4">
    <source>
        <dbReference type="ARBA" id="ARBA00022692"/>
    </source>
</evidence>
<evidence type="ECO:0000313" key="9">
    <source>
        <dbReference type="Proteomes" id="UP001228905"/>
    </source>
</evidence>
<reference evidence="8 9" key="1">
    <citation type="submission" date="2023-07" db="EMBL/GenBank/DDBJ databases">
        <title>Genomic Encyclopedia of Type Strains, Phase IV (KMG-IV): sequencing the most valuable type-strain genomes for metagenomic binning, comparative biology and taxonomic classification.</title>
        <authorList>
            <person name="Goeker M."/>
        </authorList>
    </citation>
    <scope>NUCLEOTIDE SEQUENCE [LARGE SCALE GENOMIC DNA]</scope>
    <source>
        <strain evidence="8 9">DSM 18695</strain>
    </source>
</reference>
<accession>A0ABU0IKY2</accession>
<dbReference type="NCBIfam" id="TIGR00937">
    <property type="entry name" value="2A51"/>
    <property type="match status" value="1"/>
</dbReference>
<feature type="transmembrane region" description="Helical" evidence="7">
    <location>
        <begin position="325"/>
        <end position="345"/>
    </location>
</feature>
<feature type="transmembrane region" description="Helical" evidence="7">
    <location>
        <begin position="144"/>
        <end position="176"/>
    </location>
</feature>